<dbReference type="GO" id="GO:0008168">
    <property type="term" value="F:methyltransferase activity"/>
    <property type="evidence" value="ECO:0007669"/>
    <property type="project" value="UniProtKB-KW"/>
</dbReference>
<evidence type="ECO:0000256" key="2">
    <source>
        <dbReference type="SAM" id="Phobius"/>
    </source>
</evidence>
<keyword evidence="2" id="KW-1133">Transmembrane helix</keyword>
<evidence type="ECO:0000256" key="1">
    <source>
        <dbReference type="SAM" id="MobiDB-lite"/>
    </source>
</evidence>
<feature type="transmembrane region" description="Helical" evidence="2">
    <location>
        <begin position="166"/>
        <end position="186"/>
    </location>
</feature>
<comment type="caution">
    <text evidence="3">The sequence shown here is derived from an EMBL/GenBank/DDBJ whole genome shotgun (WGS) entry which is preliminary data.</text>
</comment>
<accession>A0A4S4G0K2</accession>
<organism evidence="3 4">
    <name type="scientific">Adlercreutzia caecimuris</name>
    <dbReference type="NCBI Taxonomy" id="671266"/>
    <lineage>
        <taxon>Bacteria</taxon>
        <taxon>Bacillati</taxon>
        <taxon>Actinomycetota</taxon>
        <taxon>Coriobacteriia</taxon>
        <taxon>Eggerthellales</taxon>
        <taxon>Eggerthellaceae</taxon>
        <taxon>Adlercreutzia</taxon>
    </lineage>
</organism>
<dbReference type="RefSeq" id="WP_136435175.1">
    <property type="nucleotide sequence ID" value="NZ_SSTJ01000012.1"/>
</dbReference>
<evidence type="ECO:0000313" key="4">
    <source>
        <dbReference type="Proteomes" id="UP000308978"/>
    </source>
</evidence>
<name>A0A4S4G0K2_9ACTN</name>
<keyword evidence="3" id="KW-0489">Methyltransferase</keyword>
<gene>
    <name evidence="3" type="ORF">E5986_08770</name>
</gene>
<sequence length="412" mass="42952">MAKKRISGKRAGAPSAPDGNAMGLTEAFHPIAPDGFTSSFSPVEGEGSSVADDELVVGRASAFEEVDLAGGAPVNDEGLAAGESFADEGAFEDFYAGRPVPDAKDARSIPDAKPLAVISETAVAAPATKGKASGPRHGRHAAVPVEKDGKPAVPEYMRKSRRMRRILIVAIVLLIALLGATVYFGYQMLKTSDSTAVQQAQNAEQQTEAIGTDEADDAANEAVKTTTVPDLVSLLGLTQDEAVELLQHGAQVTGEPRAVNEEGNPIKTELRVALTAEPADSRTGTPTVFLGLNKKGKIIQAGYSTSTASLGYGALSFADAVRTENVIEKTLAEAGVTVSADDVVLPEDSAAYTTYDTDGKTITKEYCSFSGASDIGGTPHTWSAVLSYDYSMANASGNLADTVRTIFIYVNA</sequence>
<keyword evidence="2" id="KW-0812">Transmembrane</keyword>
<dbReference type="EMBL" id="SSTJ01000012">
    <property type="protein sequence ID" value="THG36683.1"/>
    <property type="molecule type" value="Genomic_DNA"/>
</dbReference>
<keyword evidence="2" id="KW-0472">Membrane</keyword>
<dbReference type="GO" id="GO:0032259">
    <property type="term" value="P:methylation"/>
    <property type="evidence" value="ECO:0007669"/>
    <property type="project" value="UniProtKB-KW"/>
</dbReference>
<evidence type="ECO:0000313" key="3">
    <source>
        <dbReference type="EMBL" id="THG36683.1"/>
    </source>
</evidence>
<protein>
    <submittedName>
        <fullName evidence="3">Histone-lysine N-methyltransferase</fullName>
    </submittedName>
</protein>
<keyword evidence="3" id="KW-0808">Transferase</keyword>
<reference evidence="3 4" key="1">
    <citation type="submission" date="2019-04" db="EMBL/GenBank/DDBJ databases">
        <title>Microbes associate with the intestines of laboratory mice.</title>
        <authorList>
            <person name="Navarre W."/>
            <person name="Wong E."/>
            <person name="Huang K.C."/>
            <person name="Tropini C."/>
            <person name="Ng K."/>
            <person name="Yu B."/>
        </authorList>
    </citation>
    <scope>NUCLEOTIDE SEQUENCE [LARGE SCALE GENOMIC DNA]</scope>
    <source>
        <strain evidence="3 4">NM80_B27</strain>
    </source>
</reference>
<dbReference type="AlphaFoldDB" id="A0A4S4G0K2"/>
<feature type="region of interest" description="Disordered" evidence="1">
    <location>
        <begin position="1"/>
        <end position="28"/>
    </location>
</feature>
<proteinExistence type="predicted"/>
<dbReference type="Proteomes" id="UP000308978">
    <property type="component" value="Unassembled WGS sequence"/>
</dbReference>